<dbReference type="EMBL" id="SDMP01000015">
    <property type="protein sequence ID" value="RYR09769.1"/>
    <property type="molecule type" value="Genomic_DNA"/>
</dbReference>
<feature type="compositionally biased region" description="Low complexity" evidence="1">
    <location>
        <begin position="96"/>
        <end position="109"/>
    </location>
</feature>
<feature type="region of interest" description="Disordered" evidence="1">
    <location>
        <begin position="163"/>
        <end position="184"/>
    </location>
</feature>
<reference evidence="2 3" key="1">
    <citation type="submission" date="2019-01" db="EMBL/GenBank/DDBJ databases">
        <title>Sequencing of cultivated peanut Arachis hypogaea provides insights into genome evolution and oil improvement.</title>
        <authorList>
            <person name="Chen X."/>
        </authorList>
    </citation>
    <scope>NUCLEOTIDE SEQUENCE [LARGE SCALE GENOMIC DNA]</scope>
    <source>
        <strain evidence="3">cv. Fuhuasheng</strain>
        <tissue evidence="2">Leaves</tissue>
    </source>
</reference>
<evidence type="ECO:0000313" key="2">
    <source>
        <dbReference type="EMBL" id="RYR09769.1"/>
    </source>
</evidence>
<evidence type="ECO:0000256" key="1">
    <source>
        <dbReference type="SAM" id="MobiDB-lite"/>
    </source>
</evidence>
<proteinExistence type="predicted"/>
<protein>
    <submittedName>
        <fullName evidence="2">Uncharacterized protein</fullName>
    </submittedName>
</protein>
<sequence>MRYDDFVNSILQKLGLLDVKRVQKLFYRIPISVLQETVKYDCFSIGSDEDLQVLFHCRRQFPKVRTPELLAKLVDVVSSSGGSNWNTHTIGTVADSSSRPVGTSSSVPVNEHANEPVASPSFAVDLNYSGAERCGAPAGVGDALLDDDDDDDVKPDLIADDSGNEIAVSNPVGAGGDSSSGTQQYRPHFSSLDLDAMRHEGVPGEPTGFGARDAQETGGLTEFQVGQQFQNKDEAVLSVKTYSIRRGI</sequence>
<feature type="region of interest" description="Disordered" evidence="1">
    <location>
        <begin position="88"/>
        <end position="114"/>
    </location>
</feature>
<gene>
    <name evidence="2" type="ORF">Ahy_B05g078172</name>
</gene>
<dbReference type="AlphaFoldDB" id="A0A444Z6G8"/>
<dbReference type="Proteomes" id="UP000289738">
    <property type="component" value="Chromosome B05"/>
</dbReference>
<comment type="caution">
    <text evidence="2">The sequence shown here is derived from an EMBL/GenBank/DDBJ whole genome shotgun (WGS) entry which is preliminary data.</text>
</comment>
<evidence type="ECO:0000313" key="3">
    <source>
        <dbReference type="Proteomes" id="UP000289738"/>
    </source>
</evidence>
<organism evidence="2 3">
    <name type="scientific">Arachis hypogaea</name>
    <name type="common">Peanut</name>
    <dbReference type="NCBI Taxonomy" id="3818"/>
    <lineage>
        <taxon>Eukaryota</taxon>
        <taxon>Viridiplantae</taxon>
        <taxon>Streptophyta</taxon>
        <taxon>Embryophyta</taxon>
        <taxon>Tracheophyta</taxon>
        <taxon>Spermatophyta</taxon>
        <taxon>Magnoliopsida</taxon>
        <taxon>eudicotyledons</taxon>
        <taxon>Gunneridae</taxon>
        <taxon>Pentapetalae</taxon>
        <taxon>rosids</taxon>
        <taxon>fabids</taxon>
        <taxon>Fabales</taxon>
        <taxon>Fabaceae</taxon>
        <taxon>Papilionoideae</taxon>
        <taxon>50 kb inversion clade</taxon>
        <taxon>dalbergioids sensu lato</taxon>
        <taxon>Dalbergieae</taxon>
        <taxon>Pterocarpus clade</taxon>
        <taxon>Arachis</taxon>
    </lineage>
</organism>
<keyword evidence="3" id="KW-1185">Reference proteome</keyword>
<name>A0A444Z6G8_ARAHY</name>
<accession>A0A444Z6G8</accession>